<evidence type="ECO:0000313" key="2">
    <source>
        <dbReference type="Proteomes" id="UP000308197"/>
    </source>
</evidence>
<dbReference type="InParanoid" id="A0A5C3NJT1"/>
<gene>
    <name evidence="1" type="ORF">K466DRAFT_607763</name>
</gene>
<sequence>MGVVLKLRCTRVRAPRSATAGSCLLADFLYRTQPAPAPLAFLLYRHWPHARDRRQHILCFRLVRFPVRGASLGPSAALEQGGKFEYDLVDRVSSTIVSNPCDRHAVLHPPDFCDSPGHVWIVCVEFVGWGIRPYCKPVRMAESCLLGSIGWL</sequence>
<keyword evidence="2" id="KW-1185">Reference proteome</keyword>
<proteinExistence type="predicted"/>
<evidence type="ECO:0000313" key="1">
    <source>
        <dbReference type="EMBL" id="TFK77736.1"/>
    </source>
</evidence>
<dbReference type="AlphaFoldDB" id="A0A5C3NJT1"/>
<reference evidence="1 2" key="1">
    <citation type="journal article" date="2019" name="Nat. Ecol. Evol.">
        <title>Megaphylogeny resolves global patterns of mushroom evolution.</title>
        <authorList>
            <person name="Varga T."/>
            <person name="Krizsan K."/>
            <person name="Foldi C."/>
            <person name="Dima B."/>
            <person name="Sanchez-Garcia M."/>
            <person name="Sanchez-Ramirez S."/>
            <person name="Szollosi G.J."/>
            <person name="Szarkandi J.G."/>
            <person name="Papp V."/>
            <person name="Albert L."/>
            <person name="Andreopoulos W."/>
            <person name="Angelini C."/>
            <person name="Antonin V."/>
            <person name="Barry K.W."/>
            <person name="Bougher N.L."/>
            <person name="Buchanan P."/>
            <person name="Buyck B."/>
            <person name="Bense V."/>
            <person name="Catcheside P."/>
            <person name="Chovatia M."/>
            <person name="Cooper J."/>
            <person name="Damon W."/>
            <person name="Desjardin D."/>
            <person name="Finy P."/>
            <person name="Geml J."/>
            <person name="Haridas S."/>
            <person name="Hughes K."/>
            <person name="Justo A."/>
            <person name="Karasinski D."/>
            <person name="Kautmanova I."/>
            <person name="Kiss B."/>
            <person name="Kocsube S."/>
            <person name="Kotiranta H."/>
            <person name="LaButti K.M."/>
            <person name="Lechner B.E."/>
            <person name="Liimatainen K."/>
            <person name="Lipzen A."/>
            <person name="Lukacs Z."/>
            <person name="Mihaltcheva S."/>
            <person name="Morgado L.N."/>
            <person name="Niskanen T."/>
            <person name="Noordeloos M.E."/>
            <person name="Ohm R.A."/>
            <person name="Ortiz-Santana B."/>
            <person name="Ovrebo C."/>
            <person name="Racz N."/>
            <person name="Riley R."/>
            <person name="Savchenko A."/>
            <person name="Shiryaev A."/>
            <person name="Soop K."/>
            <person name="Spirin V."/>
            <person name="Szebenyi C."/>
            <person name="Tomsovsky M."/>
            <person name="Tulloss R.E."/>
            <person name="Uehling J."/>
            <person name="Grigoriev I.V."/>
            <person name="Vagvolgyi C."/>
            <person name="Papp T."/>
            <person name="Martin F.M."/>
            <person name="Miettinen O."/>
            <person name="Hibbett D.S."/>
            <person name="Nagy L.G."/>
        </authorList>
    </citation>
    <scope>NUCLEOTIDE SEQUENCE [LARGE SCALE GENOMIC DNA]</scope>
    <source>
        <strain evidence="1 2">HHB13444</strain>
    </source>
</reference>
<dbReference type="EMBL" id="ML213220">
    <property type="protein sequence ID" value="TFK77736.1"/>
    <property type="molecule type" value="Genomic_DNA"/>
</dbReference>
<dbReference type="Proteomes" id="UP000308197">
    <property type="component" value="Unassembled WGS sequence"/>
</dbReference>
<organism evidence="1 2">
    <name type="scientific">Polyporus arcularius HHB13444</name>
    <dbReference type="NCBI Taxonomy" id="1314778"/>
    <lineage>
        <taxon>Eukaryota</taxon>
        <taxon>Fungi</taxon>
        <taxon>Dikarya</taxon>
        <taxon>Basidiomycota</taxon>
        <taxon>Agaricomycotina</taxon>
        <taxon>Agaricomycetes</taxon>
        <taxon>Polyporales</taxon>
        <taxon>Polyporaceae</taxon>
        <taxon>Polyporus</taxon>
    </lineage>
</organism>
<protein>
    <submittedName>
        <fullName evidence="1">Uncharacterized protein</fullName>
    </submittedName>
</protein>
<name>A0A5C3NJT1_9APHY</name>
<accession>A0A5C3NJT1</accession>